<evidence type="ECO:0000313" key="9">
    <source>
        <dbReference type="EMBL" id="GBG96810.1"/>
    </source>
</evidence>
<dbReference type="SUPFAM" id="SSF103473">
    <property type="entry name" value="MFS general substrate transporter"/>
    <property type="match status" value="1"/>
</dbReference>
<feature type="transmembrane region" description="Helical" evidence="7">
    <location>
        <begin position="293"/>
        <end position="323"/>
    </location>
</feature>
<feature type="domain" description="Major facilitator superfamily (MFS) profile" evidence="8">
    <location>
        <begin position="10"/>
        <end position="401"/>
    </location>
</feature>
<feature type="transmembrane region" description="Helical" evidence="7">
    <location>
        <begin position="138"/>
        <end position="161"/>
    </location>
</feature>
<evidence type="ECO:0000313" key="10">
    <source>
        <dbReference type="Proteomes" id="UP000245021"/>
    </source>
</evidence>
<dbReference type="Gene3D" id="1.20.1250.20">
    <property type="entry name" value="MFS general substrate transporter like domains"/>
    <property type="match status" value="1"/>
</dbReference>
<evidence type="ECO:0000256" key="6">
    <source>
        <dbReference type="ARBA" id="ARBA00023136"/>
    </source>
</evidence>
<proteinExistence type="predicted"/>
<reference evidence="9 10" key="1">
    <citation type="journal article" date="2018" name="Genome Announc.">
        <title>Draft Genome Sequence of Lactococcus sp. Strain NtB2 (JCM 32569), Isolated from the Gut of the Higher Termite Nasutitermes takasagoensis.</title>
        <authorList>
            <person name="Noda S."/>
            <person name="Aihara C."/>
            <person name="Yuki M."/>
            <person name="Ohkuma M."/>
        </authorList>
    </citation>
    <scope>NUCLEOTIDE SEQUENCE [LARGE SCALE GENOMIC DNA]</scope>
    <source>
        <strain evidence="9 10">NtB2</strain>
    </source>
</reference>
<keyword evidence="5 7" id="KW-1133">Transmembrane helix</keyword>
<sequence length="404" mass="44350">MKSFLDLDKNLQLRLVIVFLGSFSYGTVFSSMTIYYNMYMGLALTGLLLALMSLASFIAGLVAGHLADRLGRKPAVVGGVILQVLGAIMALASNSPLGVNPWTTYFAFMLISIGFSSISTAGNAMIIDLSDASNRKTVFALDYWAQNLSVIFGAAIGAWLFKHYFFELLWILLATILIELWIVVFPMTETLPKDFEASRENIFHAYMTVAKDKTYMIFLVANILSISVIFQFDNYLPIHLADQFQSFYLFGLEIYGQRMFTIYLIIACVIVVAFMGLVNRLTEGWKNLTGFKIGVVVMTVGMALSFLTVTWLPMVIAAVVYTIGEMIYTPNVQVIGADLMDPEKIGAYNGASFIRQPVGSIIAAGLVSLSAWVGSVGVSAIMSLLTILSILLASLAVRRHEKGL</sequence>
<evidence type="ECO:0000256" key="1">
    <source>
        <dbReference type="ARBA" id="ARBA00004651"/>
    </source>
</evidence>
<comment type="caution">
    <text evidence="9">The sequence shown here is derived from an EMBL/GenBank/DDBJ whole genome shotgun (WGS) entry which is preliminary data.</text>
</comment>
<dbReference type="PANTHER" id="PTHR23517">
    <property type="entry name" value="RESISTANCE PROTEIN MDTM, PUTATIVE-RELATED-RELATED"/>
    <property type="match status" value="1"/>
</dbReference>
<dbReference type="InterPro" id="IPR020846">
    <property type="entry name" value="MFS_dom"/>
</dbReference>
<evidence type="ECO:0000256" key="2">
    <source>
        <dbReference type="ARBA" id="ARBA00022448"/>
    </source>
</evidence>
<keyword evidence="3" id="KW-1003">Cell membrane</keyword>
<dbReference type="Proteomes" id="UP000245021">
    <property type="component" value="Unassembled WGS sequence"/>
</dbReference>
<feature type="transmembrane region" description="Helical" evidence="7">
    <location>
        <begin position="42"/>
        <end position="63"/>
    </location>
</feature>
<evidence type="ECO:0000259" key="8">
    <source>
        <dbReference type="PROSITE" id="PS50850"/>
    </source>
</evidence>
<dbReference type="Pfam" id="PF07690">
    <property type="entry name" value="MFS_1"/>
    <property type="match status" value="1"/>
</dbReference>
<evidence type="ECO:0000256" key="4">
    <source>
        <dbReference type="ARBA" id="ARBA00022692"/>
    </source>
</evidence>
<dbReference type="RefSeq" id="WP_109245779.1">
    <property type="nucleotide sequence ID" value="NZ_BFFO01000005.1"/>
</dbReference>
<feature type="transmembrane region" description="Helical" evidence="7">
    <location>
        <begin position="167"/>
        <end position="185"/>
    </location>
</feature>
<accession>A0A2R5HJL6</accession>
<name>A0A2R5HJL6_9LACT</name>
<keyword evidence="10" id="KW-1185">Reference proteome</keyword>
<feature type="transmembrane region" description="Helical" evidence="7">
    <location>
        <begin position="260"/>
        <end position="281"/>
    </location>
</feature>
<organism evidence="9 10">
    <name type="scientific">Lactococcus termiticola</name>
    <dbReference type="NCBI Taxonomy" id="2169526"/>
    <lineage>
        <taxon>Bacteria</taxon>
        <taxon>Bacillati</taxon>
        <taxon>Bacillota</taxon>
        <taxon>Bacilli</taxon>
        <taxon>Lactobacillales</taxon>
        <taxon>Streptococcaceae</taxon>
        <taxon>Lactococcus</taxon>
    </lineage>
</organism>
<evidence type="ECO:0000256" key="5">
    <source>
        <dbReference type="ARBA" id="ARBA00022989"/>
    </source>
</evidence>
<dbReference type="InterPro" id="IPR036259">
    <property type="entry name" value="MFS_trans_sf"/>
</dbReference>
<protein>
    <submittedName>
        <fullName evidence="9">Major facilitator superfamily transporter</fullName>
    </submittedName>
</protein>
<comment type="subcellular location">
    <subcellularLocation>
        <location evidence="1">Cell membrane</location>
        <topology evidence="1">Multi-pass membrane protein</topology>
    </subcellularLocation>
</comment>
<dbReference type="GO" id="GO:0005886">
    <property type="term" value="C:plasma membrane"/>
    <property type="evidence" value="ECO:0007669"/>
    <property type="project" value="UniProtKB-SubCell"/>
</dbReference>
<dbReference type="OrthoDB" id="9793283at2"/>
<dbReference type="PANTHER" id="PTHR23517:SF3">
    <property type="entry name" value="INTEGRAL MEMBRANE TRANSPORT PROTEIN"/>
    <property type="match status" value="1"/>
</dbReference>
<dbReference type="AlphaFoldDB" id="A0A2R5HJL6"/>
<feature type="transmembrane region" description="Helical" evidence="7">
    <location>
        <begin position="105"/>
        <end position="126"/>
    </location>
</feature>
<dbReference type="InterPro" id="IPR011701">
    <property type="entry name" value="MFS"/>
</dbReference>
<dbReference type="GO" id="GO:0022857">
    <property type="term" value="F:transmembrane transporter activity"/>
    <property type="evidence" value="ECO:0007669"/>
    <property type="project" value="InterPro"/>
</dbReference>
<feature type="transmembrane region" description="Helical" evidence="7">
    <location>
        <begin position="12"/>
        <end position="36"/>
    </location>
</feature>
<dbReference type="PROSITE" id="PS50850">
    <property type="entry name" value="MFS"/>
    <property type="match status" value="1"/>
</dbReference>
<keyword evidence="6 7" id="KW-0472">Membrane</keyword>
<feature type="transmembrane region" description="Helical" evidence="7">
    <location>
        <begin position="376"/>
        <end position="397"/>
    </location>
</feature>
<dbReference type="EMBL" id="BFFO01000005">
    <property type="protein sequence ID" value="GBG96810.1"/>
    <property type="molecule type" value="Genomic_DNA"/>
</dbReference>
<keyword evidence="4 7" id="KW-0812">Transmembrane</keyword>
<dbReference type="InterPro" id="IPR050171">
    <property type="entry name" value="MFS_Transporters"/>
</dbReference>
<keyword evidence="2" id="KW-0813">Transport</keyword>
<feature type="transmembrane region" description="Helical" evidence="7">
    <location>
        <begin position="214"/>
        <end position="232"/>
    </location>
</feature>
<gene>
    <name evidence="9" type="ORF">NtB2_00934</name>
</gene>
<feature type="transmembrane region" description="Helical" evidence="7">
    <location>
        <begin position="75"/>
        <end position="93"/>
    </location>
</feature>
<evidence type="ECO:0000256" key="3">
    <source>
        <dbReference type="ARBA" id="ARBA00022475"/>
    </source>
</evidence>
<evidence type="ECO:0000256" key="7">
    <source>
        <dbReference type="SAM" id="Phobius"/>
    </source>
</evidence>